<dbReference type="RefSeq" id="WP_284300927.1">
    <property type="nucleotide sequence ID" value="NZ_BSSV01000009.1"/>
</dbReference>
<keyword evidence="5" id="KW-0732">Signal</keyword>
<keyword evidence="8" id="KW-1185">Reference proteome</keyword>
<dbReference type="SUPFAM" id="SSF53335">
    <property type="entry name" value="S-adenosyl-L-methionine-dependent methyltransferases"/>
    <property type="match status" value="1"/>
</dbReference>
<evidence type="ECO:0000256" key="5">
    <source>
        <dbReference type="SAM" id="SignalP"/>
    </source>
</evidence>
<dbReference type="PROSITE" id="PS51006">
    <property type="entry name" value="PABS_2"/>
    <property type="match status" value="1"/>
</dbReference>
<gene>
    <name evidence="7" type="ORF">tloyanaT_34020</name>
</gene>
<organism evidence="7 8">
    <name type="scientific">Thalassotalea loyana</name>
    <dbReference type="NCBI Taxonomy" id="280483"/>
    <lineage>
        <taxon>Bacteria</taxon>
        <taxon>Pseudomonadati</taxon>
        <taxon>Pseudomonadota</taxon>
        <taxon>Gammaproteobacteria</taxon>
        <taxon>Alteromonadales</taxon>
        <taxon>Colwelliaceae</taxon>
        <taxon>Thalassotalea</taxon>
    </lineage>
</organism>
<dbReference type="NCBIfam" id="NF037959">
    <property type="entry name" value="MFS_SpdSyn"/>
    <property type="match status" value="1"/>
</dbReference>
<dbReference type="PANTHER" id="PTHR43317">
    <property type="entry name" value="THERMOSPERMINE SYNTHASE ACAULIS5"/>
    <property type="match status" value="1"/>
</dbReference>
<reference evidence="7 8" key="1">
    <citation type="submission" date="2023-03" db="EMBL/GenBank/DDBJ databases">
        <title>Thalassotalea loyana LMG 22536T draft genome sequence.</title>
        <authorList>
            <person name="Sawabe T."/>
        </authorList>
    </citation>
    <scope>NUCLEOTIDE SEQUENCE [LARGE SCALE GENOMIC DNA]</scope>
    <source>
        <strain evidence="7 8">LMG 22536</strain>
    </source>
</reference>
<evidence type="ECO:0000256" key="3">
    <source>
        <dbReference type="ARBA" id="ARBA00023115"/>
    </source>
</evidence>
<protein>
    <recommendedName>
        <fullName evidence="6">PABS domain-containing protein</fullName>
    </recommendedName>
</protein>
<feature type="domain" description="PABS" evidence="6">
    <location>
        <begin position="1"/>
        <end position="245"/>
    </location>
</feature>
<comment type="caution">
    <text evidence="7">The sequence shown here is derived from an EMBL/GenBank/DDBJ whole genome shotgun (WGS) entry which is preliminary data.</text>
</comment>
<dbReference type="Proteomes" id="UP001157134">
    <property type="component" value="Unassembled WGS sequence"/>
</dbReference>
<feature type="chain" id="PRO_5045198537" description="PABS domain-containing protein" evidence="5">
    <location>
        <begin position="21"/>
        <end position="292"/>
    </location>
</feature>
<evidence type="ECO:0000259" key="6">
    <source>
        <dbReference type="PROSITE" id="PS51006"/>
    </source>
</evidence>
<evidence type="ECO:0000313" key="7">
    <source>
        <dbReference type="EMBL" id="GLX87149.1"/>
    </source>
</evidence>
<accession>A0ABQ6HGR0</accession>
<comment type="similarity">
    <text evidence="1">Belongs to the spermidine/spermine synthase family.</text>
</comment>
<dbReference type="PANTHER" id="PTHR43317:SF1">
    <property type="entry name" value="THERMOSPERMINE SYNTHASE ACAULIS5"/>
    <property type="match status" value="1"/>
</dbReference>
<evidence type="ECO:0000256" key="1">
    <source>
        <dbReference type="ARBA" id="ARBA00007867"/>
    </source>
</evidence>
<dbReference type="InterPro" id="IPR030374">
    <property type="entry name" value="PABS"/>
</dbReference>
<feature type="active site" description="Proton acceptor" evidence="4">
    <location>
        <position position="162"/>
    </location>
</feature>
<dbReference type="InterPro" id="IPR029063">
    <property type="entry name" value="SAM-dependent_MTases_sf"/>
</dbReference>
<dbReference type="EMBL" id="BSSV01000009">
    <property type="protein sequence ID" value="GLX87149.1"/>
    <property type="molecule type" value="Genomic_DNA"/>
</dbReference>
<keyword evidence="2 4" id="KW-0808">Transferase</keyword>
<evidence type="ECO:0000256" key="2">
    <source>
        <dbReference type="ARBA" id="ARBA00022679"/>
    </source>
</evidence>
<dbReference type="Pfam" id="PF01564">
    <property type="entry name" value="Spermine_synth"/>
    <property type="match status" value="1"/>
</dbReference>
<proteinExistence type="inferred from homology"/>
<feature type="signal peptide" evidence="5">
    <location>
        <begin position="1"/>
        <end position="20"/>
    </location>
</feature>
<dbReference type="Gene3D" id="3.40.50.150">
    <property type="entry name" value="Vaccinia Virus protein VP39"/>
    <property type="match status" value="1"/>
</dbReference>
<sequence length="292" mass="33373">MKTLSLFIALSVLFSFEISAEVIHQEKSLYRNIYVEDSGDLRCLKFSVKRATSNQSCIYKSDPNKMVFTYTKLIFSGLLLNPEPKSILILGLGGGTLSNTFNQLFPMAKIDNVEIDPAVVNVAKNYFGFKESQQVRNVEQDGRIFIKRALLKKQQYDWIILDAYNGDYIPEHLMTQEFLQEVKSLLSTNGVLSANTFSLSKLYDAESATYQSVFGDFYNVRFNKQGNRIILYSNSGMPNTETLSERADQLAPILINYGVDIYRVLRNMKIEQDWPKNTRLLTDQYSPANLLK</sequence>
<evidence type="ECO:0000256" key="4">
    <source>
        <dbReference type="PROSITE-ProRule" id="PRU00354"/>
    </source>
</evidence>
<keyword evidence="3 4" id="KW-0620">Polyamine biosynthesis</keyword>
<evidence type="ECO:0000313" key="8">
    <source>
        <dbReference type="Proteomes" id="UP001157134"/>
    </source>
</evidence>
<name>A0ABQ6HGR0_9GAMM</name>